<proteinExistence type="predicted"/>
<feature type="transmembrane region" description="Helical" evidence="1">
    <location>
        <begin position="45"/>
        <end position="69"/>
    </location>
</feature>
<feature type="domain" description="2TM" evidence="2">
    <location>
        <begin position="8"/>
        <end position="85"/>
    </location>
</feature>
<accession>B3ENF5</accession>
<dbReference type="OrthoDB" id="8965954at2"/>
<keyword evidence="1" id="KW-0812">Transmembrane</keyword>
<dbReference type="KEGG" id="cpb:Cphamn1_0731"/>
<dbReference type="InterPro" id="IPR025698">
    <property type="entry name" value="2TM_dom"/>
</dbReference>
<sequence length="93" mass="10971">MENQELYEKAKKRVDARLGFSIHLIVYILVNAFLVFINMRNSPEYSWFIWPLIGWGIGLLFHGLGVFVFTGEPAYKERMIEKEMKKESSKKNQ</sequence>
<dbReference type="HOGENOM" id="CLU_173284_0_0_10"/>
<evidence type="ECO:0000259" key="2">
    <source>
        <dbReference type="Pfam" id="PF13239"/>
    </source>
</evidence>
<dbReference type="Pfam" id="PF13239">
    <property type="entry name" value="2TM"/>
    <property type="match status" value="1"/>
</dbReference>
<evidence type="ECO:0000256" key="1">
    <source>
        <dbReference type="SAM" id="Phobius"/>
    </source>
</evidence>
<gene>
    <name evidence="3" type="ordered locus">Cphamn1_0731</name>
</gene>
<dbReference type="EMBL" id="CP001101">
    <property type="protein sequence ID" value="ACE03685.1"/>
    <property type="molecule type" value="Genomic_DNA"/>
</dbReference>
<feature type="transmembrane region" description="Helical" evidence="1">
    <location>
        <begin position="20"/>
        <end position="39"/>
    </location>
</feature>
<dbReference type="AlphaFoldDB" id="B3ENF5"/>
<organism evidence="3">
    <name type="scientific">Chlorobium phaeobacteroides (strain BS1)</name>
    <dbReference type="NCBI Taxonomy" id="331678"/>
    <lineage>
        <taxon>Bacteria</taxon>
        <taxon>Pseudomonadati</taxon>
        <taxon>Chlorobiota</taxon>
        <taxon>Chlorobiia</taxon>
        <taxon>Chlorobiales</taxon>
        <taxon>Chlorobiaceae</taxon>
        <taxon>Chlorobium/Pelodictyon group</taxon>
        <taxon>Chlorobium</taxon>
    </lineage>
</organism>
<keyword evidence="1" id="KW-0472">Membrane</keyword>
<name>B3ENF5_CHLPB</name>
<protein>
    <recommendedName>
        <fullName evidence="2">2TM domain-containing protein</fullName>
    </recommendedName>
</protein>
<keyword evidence="1" id="KW-1133">Transmembrane helix</keyword>
<dbReference type="eggNOG" id="COG2972">
    <property type="taxonomic scope" value="Bacteria"/>
</dbReference>
<evidence type="ECO:0000313" key="3">
    <source>
        <dbReference type="EMBL" id="ACE03685.1"/>
    </source>
</evidence>
<reference evidence="3" key="1">
    <citation type="submission" date="2008-06" db="EMBL/GenBank/DDBJ databases">
        <title>Complete sequence of Chlorobium phaeobacteroides BS1.</title>
        <authorList>
            <consortium name="US DOE Joint Genome Institute"/>
            <person name="Lucas S."/>
            <person name="Copeland A."/>
            <person name="Lapidus A."/>
            <person name="Glavina del Rio T."/>
            <person name="Dalin E."/>
            <person name="Tice H."/>
            <person name="Bruce D."/>
            <person name="Goodwin L."/>
            <person name="Pitluck S."/>
            <person name="Schmutz J."/>
            <person name="Larimer F."/>
            <person name="Land M."/>
            <person name="Hauser L."/>
            <person name="Kyrpides N."/>
            <person name="Ovchinnikova G."/>
            <person name="Li T."/>
            <person name="Liu Z."/>
            <person name="Zhao F."/>
            <person name="Overmann J."/>
            <person name="Bryant D.A."/>
            <person name="Richardson P."/>
        </authorList>
    </citation>
    <scope>NUCLEOTIDE SEQUENCE [LARGE SCALE GENOMIC DNA]</scope>
    <source>
        <strain evidence="3">BS1</strain>
    </source>
</reference>
<dbReference type="STRING" id="331678.Cphamn1_0731"/>